<evidence type="ECO:0000259" key="1">
    <source>
        <dbReference type="Pfam" id="PF24529"/>
    </source>
</evidence>
<feature type="domain" description="Cilia- and flagella-associated protein 47" evidence="1">
    <location>
        <begin position="940"/>
        <end position="1057"/>
    </location>
</feature>
<sequence>MDTPRGSLVPRDVESAKEMQLRVTPSEMKFQDTLAGKVYRLPVTIHNLGRTNQKIRFLEPGKPQFKLILNNLDKELASGLQMTAMVEYHPDKDEDISDQLFILIGNKAIEIPLIGLIPACQLEIEPEVNFGILVANSKVYCKEIRIINRGKVPGMFTTEYQGQLPIVIFPTNGIVEPKSSVIIKVDFCADQPRVVNEVAKVRLQGHPDIFLNIKVHVVEQIIELLNISDNQKLECIHFGFAFFGTSKIEHALLYNNSPEPINWVAIMQNDTVGEELGTNIHQRTDVAVNNLTYLRKIKNIDITNFISCVPNEGRLLPYQKITITFCFSPKLIADSKKDNDPLHRQDYALFLRFDSVGSKDGFLRDDNSKTITSDRFQKLELALTGSGLPVILQFDTGRVLNFAPCLIGEQSDIACVMQNPSKLLPVMYRFKKTAHFKVDPEKGKVDEGCMQNVVCSFIPHQVGVFKVKQFIEIIGPVADENFRSLSLKPFHQIHLVFNSVCKPSAKKVTMKINPGISPFVCNPTGQFVVKDLAKYEEYAPVAMLQSAMTTIHNQCSNKEAVKDALIAFPNDRAASIRPGHPDKHFSLGKYAYDDKDIGLQPASGLKSPSLSESEVEENLFSVGCKINPYQLLSTRNMESKEARALGRKACIVLKGLKSNPSTPHEKHDCSLILTPKQIHQVIVGPSVLNFGDICVNSTNTQPLHVINMLPKYIWIRLNINLKELRKTNQFSYVIPPTASTYISIVFQSPNAGKFWKSFTFTVNKIPGGHILVMAAVMPVRLELSSNELVLKPHGFLMKTCFRETVRLNNHQNYFVHFEWQPVNTSRGIAFSIRPIRGMEIIPEKLNSSKCKTSKKKGGRLMEKEKNLHFFPEEGTKAYDFFQKVVNAAETWFSLFGWPEGPHFLSIPKTIRRDVYKMQACSSASLSKRILRQNDFLRYNRTIYDVVRHLSGKMPDGINSSQSLPVDFTERVIQLHMQHSSLLDFLNAQGACIPHVLPEFLFEPEDYKKWIKITSSTNTLPVCSSLPKEKHSIVIDMTKFEAWSQRAWTDVFLQMYKIESHFVHMYTKPKSPEQYFHNCLIIVNVLREIGFSMGIQVGAFISHIL</sequence>
<dbReference type="EMBL" id="KB030989">
    <property type="protein sequence ID" value="ELK06969.1"/>
    <property type="molecule type" value="Genomic_DNA"/>
</dbReference>
<dbReference type="InterPro" id="IPR013783">
    <property type="entry name" value="Ig-like_fold"/>
</dbReference>
<protein>
    <recommendedName>
        <fullName evidence="1">Cilia- and flagella-associated protein 47 domain-containing protein</fullName>
    </recommendedName>
</protein>
<evidence type="ECO:0000313" key="2">
    <source>
        <dbReference type="EMBL" id="ELK06969.1"/>
    </source>
</evidence>
<dbReference type="InterPro" id="IPR056343">
    <property type="entry name" value="CFAP47_dom"/>
</dbReference>
<dbReference type="PANTHER" id="PTHR45912">
    <property type="entry name" value="CILIA- AND FLAGELLA-ASSOCIATED PROTEIN 47"/>
    <property type="match status" value="1"/>
</dbReference>
<dbReference type="Proteomes" id="UP000010552">
    <property type="component" value="Unassembled WGS sequence"/>
</dbReference>
<proteinExistence type="predicted"/>
<dbReference type="PANTHER" id="PTHR45912:SF3">
    <property type="entry name" value="CILIA- AND FLAGELLA-ASSOCIATED PROTEIN 47"/>
    <property type="match status" value="1"/>
</dbReference>
<organism evidence="2 3">
    <name type="scientific">Pteropus alecto</name>
    <name type="common">Black flying fox</name>
    <dbReference type="NCBI Taxonomy" id="9402"/>
    <lineage>
        <taxon>Eukaryota</taxon>
        <taxon>Metazoa</taxon>
        <taxon>Chordata</taxon>
        <taxon>Craniata</taxon>
        <taxon>Vertebrata</taxon>
        <taxon>Euteleostomi</taxon>
        <taxon>Mammalia</taxon>
        <taxon>Eutheria</taxon>
        <taxon>Laurasiatheria</taxon>
        <taxon>Chiroptera</taxon>
        <taxon>Yinpterochiroptera</taxon>
        <taxon>Pteropodoidea</taxon>
        <taxon>Pteropodidae</taxon>
        <taxon>Pteropodinae</taxon>
        <taxon>Pteropus</taxon>
    </lineage>
</organism>
<dbReference type="Gene3D" id="2.60.40.10">
    <property type="entry name" value="Immunoglobulins"/>
    <property type="match status" value="2"/>
</dbReference>
<dbReference type="STRING" id="9402.L5K5K6"/>
<dbReference type="InParanoid" id="L5K5K6"/>
<dbReference type="GO" id="GO:0007288">
    <property type="term" value="P:sperm axoneme assembly"/>
    <property type="evidence" value="ECO:0007669"/>
    <property type="project" value="TreeGrafter"/>
</dbReference>
<evidence type="ECO:0000313" key="3">
    <source>
        <dbReference type="Proteomes" id="UP000010552"/>
    </source>
</evidence>
<dbReference type="AlphaFoldDB" id="L5K5K6"/>
<accession>L5K5K6</accession>
<reference evidence="3" key="1">
    <citation type="journal article" date="2013" name="Science">
        <title>Comparative analysis of bat genomes provides insight into the evolution of flight and immunity.</title>
        <authorList>
            <person name="Zhang G."/>
            <person name="Cowled C."/>
            <person name="Shi Z."/>
            <person name="Huang Z."/>
            <person name="Bishop-Lilly K.A."/>
            <person name="Fang X."/>
            <person name="Wynne J.W."/>
            <person name="Xiong Z."/>
            <person name="Baker M.L."/>
            <person name="Zhao W."/>
            <person name="Tachedjian M."/>
            <person name="Zhu Y."/>
            <person name="Zhou P."/>
            <person name="Jiang X."/>
            <person name="Ng J."/>
            <person name="Yang L."/>
            <person name="Wu L."/>
            <person name="Xiao J."/>
            <person name="Feng Y."/>
            <person name="Chen Y."/>
            <person name="Sun X."/>
            <person name="Zhang Y."/>
            <person name="Marsh G.A."/>
            <person name="Crameri G."/>
            <person name="Broder C.C."/>
            <person name="Frey K.G."/>
            <person name="Wang L.F."/>
            <person name="Wang J."/>
        </authorList>
    </citation>
    <scope>NUCLEOTIDE SEQUENCE [LARGE SCALE GENOMIC DNA]</scope>
</reference>
<name>L5K5K6_PTEAL</name>
<dbReference type="GO" id="GO:0005929">
    <property type="term" value="C:cilium"/>
    <property type="evidence" value="ECO:0007669"/>
    <property type="project" value="TreeGrafter"/>
</dbReference>
<gene>
    <name evidence="2" type="ORF">PAL_GLEAN10001363</name>
</gene>
<dbReference type="eggNOG" id="ENOG502QQ4Q">
    <property type="taxonomic scope" value="Eukaryota"/>
</dbReference>
<dbReference type="Pfam" id="PF24529">
    <property type="entry name" value="CFAP47"/>
    <property type="match status" value="1"/>
</dbReference>
<keyword evidence="3" id="KW-1185">Reference proteome</keyword>